<feature type="domain" description="Cyclic nucleotide-binding" evidence="4">
    <location>
        <begin position="25"/>
        <end position="130"/>
    </location>
</feature>
<evidence type="ECO:0000259" key="5">
    <source>
        <dbReference type="PROSITE" id="PS51063"/>
    </source>
</evidence>
<dbReference type="Pfam" id="PF00027">
    <property type="entry name" value="cNMP_binding"/>
    <property type="match status" value="1"/>
</dbReference>
<evidence type="ECO:0000313" key="7">
    <source>
        <dbReference type="Proteomes" id="UP000461585"/>
    </source>
</evidence>
<comment type="caution">
    <text evidence="6">The sequence shown here is derived from an EMBL/GenBank/DDBJ whole genome shotgun (WGS) entry which is preliminary data.</text>
</comment>
<dbReference type="PROSITE" id="PS51063">
    <property type="entry name" value="HTH_CRP_2"/>
    <property type="match status" value="1"/>
</dbReference>
<dbReference type="Proteomes" id="UP000461585">
    <property type="component" value="Unassembled WGS sequence"/>
</dbReference>
<evidence type="ECO:0000256" key="1">
    <source>
        <dbReference type="ARBA" id="ARBA00023015"/>
    </source>
</evidence>
<dbReference type="GO" id="GO:0005829">
    <property type="term" value="C:cytosol"/>
    <property type="evidence" value="ECO:0007669"/>
    <property type="project" value="TreeGrafter"/>
</dbReference>
<dbReference type="Gene3D" id="2.60.120.10">
    <property type="entry name" value="Jelly Rolls"/>
    <property type="match status" value="1"/>
</dbReference>
<name>A0A7X5HXA6_9FIRM</name>
<dbReference type="SUPFAM" id="SSF51206">
    <property type="entry name" value="cAMP-binding domain-like"/>
    <property type="match status" value="1"/>
</dbReference>
<accession>A0A7X5HXA6</accession>
<dbReference type="Pfam" id="PF13545">
    <property type="entry name" value="HTH_Crp_2"/>
    <property type="match status" value="1"/>
</dbReference>
<dbReference type="InterPro" id="IPR012318">
    <property type="entry name" value="HTH_CRP"/>
</dbReference>
<keyword evidence="2" id="KW-0238">DNA-binding</keyword>
<dbReference type="AlphaFoldDB" id="A0A7X5HXA6"/>
<dbReference type="EMBL" id="JAAEEH010000035">
    <property type="protein sequence ID" value="NDL68335.1"/>
    <property type="molecule type" value="Genomic_DNA"/>
</dbReference>
<dbReference type="PANTHER" id="PTHR24567">
    <property type="entry name" value="CRP FAMILY TRANSCRIPTIONAL REGULATORY PROTEIN"/>
    <property type="match status" value="1"/>
</dbReference>
<protein>
    <submittedName>
        <fullName evidence="6">Crp/Fnr family transcriptional regulator</fullName>
    </submittedName>
</protein>
<dbReference type="RefSeq" id="WP_162371059.1">
    <property type="nucleotide sequence ID" value="NZ_JAAEEH010000035.1"/>
</dbReference>
<dbReference type="PANTHER" id="PTHR24567:SF58">
    <property type="entry name" value="CYCLIC AMP-BINDING REGULATORY PROTEIN"/>
    <property type="match status" value="1"/>
</dbReference>
<evidence type="ECO:0000256" key="3">
    <source>
        <dbReference type="ARBA" id="ARBA00023163"/>
    </source>
</evidence>
<organism evidence="6 7">
    <name type="scientific">Anaerotalea alkaliphila</name>
    <dbReference type="NCBI Taxonomy" id="2662126"/>
    <lineage>
        <taxon>Bacteria</taxon>
        <taxon>Bacillati</taxon>
        <taxon>Bacillota</taxon>
        <taxon>Clostridia</taxon>
        <taxon>Eubacteriales</taxon>
        <taxon>Anaerotalea</taxon>
    </lineage>
</organism>
<dbReference type="SUPFAM" id="SSF46785">
    <property type="entry name" value="Winged helix' DNA-binding domain"/>
    <property type="match status" value="1"/>
</dbReference>
<dbReference type="CDD" id="cd00038">
    <property type="entry name" value="CAP_ED"/>
    <property type="match status" value="1"/>
</dbReference>
<gene>
    <name evidence="6" type="ORF">GXN74_11345</name>
</gene>
<dbReference type="GO" id="GO:0003677">
    <property type="term" value="F:DNA binding"/>
    <property type="evidence" value="ECO:0007669"/>
    <property type="project" value="UniProtKB-KW"/>
</dbReference>
<dbReference type="GO" id="GO:0003700">
    <property type="term" value="F:DNA-binding transcription factor activity"/>
    <property type="evidence" value="ECO:0007669"/>
    <property type="project" value="TreeGrafter"/>
</dbReference>
<dbReference type="SMART" id="SM00419">
    <property type="entry name" value="HTH_CRP"/>
    <property type="match status" value="1"/>
</dbReference>
<feature type="domain" description="HTH crp-type" evidence="5">
    <location>
        <begin position="162"/>
        <end position="230"/>
    </location>
</feature>
<dbReference type="PROSITE" id="PS50042">
    <property type="entry name" value="CNMP_BINDING_3"/>
    <property type="match status" value="1"/>
</dbReference>
<keyword evidence="3" id="KW-0804">Transcription</keyword>
<reference evidence="6 7" key="1">
    <citation type="submission" date="2020-01" db="EMBL/GenBank/DDBJ databases">
        <title>Anaeroalcalibacter tamaniensis gen. nov., sp. nov., moderately halophilic strictly anaerobic fermenter bacterium from mud volcano of Taman peninsula.</title>
        <authorList>
            <person name="Frolova A."/>
            <person name="Merkel A.Y."/>
            <person name="Slobodkin A.I."/>
        </authorList>
    </citation>
    <scope>NUCLEOTIDE SEQUENCE [LARGE SCALE GENOMIC DNA]</scope>
    <source>
        <strain evidence="6 7">F-3ap</strain>
    </source>
</reference>
<evidence type="ECO:0000313" key="6">
    <source>
        <dbReference type="EMBL" id="NDL68335.1"/>
    </source>
</evidence>
<proteinExistence type="predicted"/>
<dbReference type="InterPro" id="IPR018490">
    <property type="entry name" value="cNMP-bd_dom_sf"/>
</dbReference>
<dbReference type="InterPro" id="IPR014710">
    <property type="entry name" value="RmlC-like_jellyroll"/>
</dbReference>
<evidence type="ECO:0000256" key="2">
    <source>
        <dbReference type="ARBA" id="ARBA00023125"/>
    </source>
</evidence>
<dbReference type="InterPro" id="IPR000595">
    <property type="entry name" value="cNMP-bd_dom"/>
</dbReference>
<dbReference type="InterPro" id="IPR036390">
    <property type="entry name" value="WH_DNA-bd_sf"/>
</dbReference>
<keyword evidence="7" id="KW-1185">Reference proteome</keyword>
<sequence length="235" mass="26763">MDTSHETRHELQTEETAALLTGCILFQGLDPLQLARLLPWNRCRITPHPKRELLALQGNPCTHLGILLEGSLVMEKQDQSGHLFTLRTLAPLEVFGAALLFASDGRHQCNIQTLESTRVFQIPQEEVQKLCAREPQFARNYLRALSLQVAILQDKIELLGYRDVRHRLLLHLQKLFQEQGSLCLTLDHTKTEIAGMLGVARSSLSRELKSMAEEGLLHFHGRHVLLHREETLYIT</sequence>
<dbReference type="InterPro" id="IPR050397">
    <property type="entry name" value="Env_Response_Regulators"/>
</dbReference>
<keyword evidence="1" id="KW-0805">Transcription regulation</keyword>
<evidence type="ECO:0000259" key="4">
    <source>
        <dbReference type="PROSITE" id="PS50042"/>
    </source>
</evidence>